<dbReference type="GO" id="GO:0043565">
    <property type="term" value="F:sequence-specific DNA binding"/>
    <property type="evidence" value="ECO:0007669"/>
    <property type="project" value="InterPro"/>
</dbReference>
<evidence type="ECO:0000256" key="1">
    <source>
        <dbReference type="ARBA" id="ARBA00023015"/>
    </source>
</evidence>
<dbReference type="AlphaFoldDB" id="A0A9X2JUC2"/>
<dbReference type="InterPro" id="IPR009057">
    <property type="entry name" value="Homeodomain-like_sf"/>
</dbReference>
<dbReference type="PANTHER" id="PTHR43436:SF1">
    <property type="entry name" value="TRANSCRIPTIONAL REGULATORY PROTEIN"/>
    <property type="match status" value="1"/>
</dbReference>
<accession>A0A9X2JUC2</accession>
<evidence type="ECO:0000259" key="3">
    <source>
        <dbReference type="PROSITE" id="PS01124"/>
    </source>
</evidence>
<dbReference type="PANTHER" id="PTHR43436">
    <property type="entry name" value="ARAC-FAMILY TRANSCRIPTIONAL REGULATOR"/>
    <property type="match status" value="1"/>
</dbReference>
<evidence type="ECO:0000313" key="5">
    <source>
        <dbReference type="Proteomes" id="UP001139493"/>
    </source>
</evidence>
<organism evidence="4 5">
    <name type="scientific">Promicromonospora thailandica</name>
    <dbReference type="NCBI Taxonomy" id="765201"/>
    <lineage>
        <taxon>Bacteria</taxon>
        <taxon>Bacillati</taxon>
        <taxon>Actinomycetota</taxon>
        <taxon>Actinomycetes</taxon>
        <taxon>Micrococcales</taxon>
        <taxon>Promicromonosporaceae</taxon>
        <taxon>Promicromonospora</taxon>
    </lineage>
</organism>
<keyword evidence="1" id="KW-0805">Transcription regulation</keyword>
<dbReference type="EMBL" id="JAMTCS010000004">
    <property type="protein sequence ID" value="MCP2264375.1"/>
    <property type="molecule type" value="Genomic_DNA"/>
</dbReference>
<keyword evidence="2" id="KW-0804">Transcription</keyword>
<evidence type="ECO:0000313" key="4">
    <source>
        <dbReference type="EMBL" id="MCP2264375.1"/>
    </source>
</evidence>
<dbReference type="InterPro" id="IPR018060">
    <property type="entry name" value="HTH_AraC"/>
</dbReference>
<dbReference type="RefSeq" id="WP_253834669.1">
    <property type="nucleotide sequence ID" value="NZ_JAMTCS010000004.1"/>
</dbReference>
<keyword evidence="5" id="KW-1185">Reference proteome</keyword>
<comment type="caution">
    <text evidence="4">The sequence shown here is derived from an EMBL/GenBank/DDBJ whole genome shotgun (WGS) entry which is preliminary data.</text>
</comment>
<reference evidence="4" key="1">
    <citation type="submission" date="2022-06" db="EMBL/GenBank/DDBJ databases">
        <title>Genomic Encyclopedia of Archaeal and Bacterial Type Strains, Phase II (KMG-II): from individual species to whole genera.</title>
        <authorList>
            <person name="Goeker M."/>
        </authorList>
    </citation>
    <scope>NUCLEOTIDE SEQUENCE</scope>
    <source>
        <strain evidence="4">DSM 26652</strain>
    </source>
</reference>
<dbReference type="SUPFAM" id="SSF46689">
    <property type="entry name" value="Homeodomain-like"/>
    <property type="match status" value="2"/>
</dbReference>
<dbReference type="GO" id="GO:0003700">
    <property type="term" value="F:DNA-binding transcription factor activity"/>
    <property type="evidence" value="ECO:0007669"/>
    <property type="project" value="InterPro"/>
</dbReference>
<name>A0A9X2JUC2_9MICO</name>
<keyword evidence="4" id="KW-0238">DNA-binding</keyword>
<sequence>MKADGEAATARSLDRAADLVLRRVHERGRAEALGLRLAHMTITLGLGYQRYTPSMAVVLAGRKRSIIGDDNQVWGAEHFLITPVDLPVVAGIVETDPERGFVSARWELPTAIVTEVAATMAPPSRPAEPVGRLGTWTPALADAFSRLLCLLDEPENIPVLGPLVAREVVVRLLQTDQAPRVLAAIGGDDPVVPRAVHLLTGQMADPWSLSSLASAVRASQPTLSRRFREATSMTPMQYLKRLRLGEARHRMIVLGETAAQAAAAVGYRSVPHFSRDYRGLYGAPPAADAARIREKLRLWREVEPAAAAVAEQALALTLDPTTPALTH</sequence>
<dbReference type="PROSITE" id="PS01124">
    <property type="entry name" value="HTH_ARAC_FAMILY_2"/>
    <property type="match status" value="1"/>
</dbReference>
<dbReference type="InterPro" id="IPR009594">
    <property type="entry name" value="Tscrpt_reg_HTH_AraC_N"/>
</dbReference>
<dbReference type="Gene3D" id="1.10.10.60">
    <property type="entry name" value="Homeodomain-like"/>
    <property type="match status" value="1"/>
</dbReference>
<dbReference type="Pfam" id="PF06719">
    <property type="entry name" value="AraC_N"/>
    <property type="match status" value="1"/>
</dbReference>
<dbReference type="SMART" id="SM00342">
    <property type="entry name" value="HTH_ARAC"/>
    <property type="match status" value="1"/>
</dbReference>
<dbReference type="Proteomes" id="UP001139493">
    <property type="component" value="Unassembled WGS sequence"/>
</dbReference>
<proteinExistence type="predicted"/>
<evidence type="ECO:0000256" key="2">
    <source>
        <dbReference type="ARBA" id="ARBA00023163"/>
    </source>
</evidence>
<protein>
    <submittedName>
        <fullName evidence="4">AraC-type DNA-binding protein</fullName>
    </submittedName>
</protein>
<dbReference type="Pfam" id="PF12833">
    <property type="entry name" value="HTH_18"/>
    <property type="match status" value="1"/>
</dbReference>
<gene>
    <name evidence="4" type="ORF">APR03_001711</name>
</gene>
<feature type="domain" description="HTH araC/xylS-type" evidence="3">
    <location>
        <begin position="193"/>
        <end position="291"/>
    </location>
</feature>